<feature type="compositionally biased region" description="Basic and acidic residues" evidence="1">
    <location>
        <begin position="7"/>
        <end position="28"/>
    </location>
</feature>
<sequence>MANRLAMRKERERRTEERRKLERAHNWEDGTDPWEDEVFYNERIRNLSKRLTKEQIDAVTANSSPDHARILREWCEQMDARLASKPKRQPLGETYPEDKDGKQPLAAPEDEEGKRPLSAEGGEVPVLAPNGEGKPPHGGNVLCAVKYRDMSFSMRYNGTTAGFFQRIKLCCGLNEGMLLINGKMFSSSFSGELVKIKGTVIVLGKSIIEEYDNIAEEVIEEACELMEATKDPPRCEREYLTCLSRDPEINILKLVYSWRFGCRVSKRLDTVDCEALIQKREDRSIILLQMRDSDTENLLPYDTVKHRLTHLACHLDHPLHDDQFEEKVKDATRLQHSVSMSIWVKHAEKKLTADVARLIGADSEGALGAIPELLRPPVFVIQAIVSSHAGRGWSLELFALGILMGVHRRIEATAPDDFLIVKNAACAVMVKNHRFLSLLAGADVQGPLLQFVGIDADADLSDLELVLRSWMCYLYIVTREHCSKLTKH</sequence>
<protein>
    <submittedName>
        <fullName evidence="2">Uncharacterized protein</fullName>
    </submittedName>
</protein>
<organism evidence="3">
    <name type="scientific">Selaginella moellendorffii</name>
    <name type="common">Spikemoss</name>
    <dbReference type="NCBI Taxonomy" id="88036"/>
    <lineage>
        <taxon>Eukaryota</taxon>
        <taxon>Viridiplantae</taxon>
        <taxon>Streptophyta</taxon>
        <taxon>Embryophyta</taxon>
        <taxon>Tracheophyta</taxon>
        <taxon>Lycopodiopsida</taxon>
        <taxon>Selaginellales</taxon>
        <taxon>Selaginellaceae</taxon>
        <taxon>Selaginella</taxon>
    </lineage>
</organism>
<reference evidence="2 3" key="1">
    <citation type="journal article" date="2011" name="Science">
        <title>The Selaginella genome identifies genetic changes associated with the evolution of vascular plants.</title>
        <authorList>
            <person name="Banks J.A."/>
            <person name="Nishiyama T."/>
            <person name="Hasebe M."/>
            <person name="Bowman J.L."/>
            <person name="Gribskov M."/>
            <person name="dePamphilis C."/>
            <person name="Albert V.A."/>
            <person name="Aono N."/>
            <person name="Aoyama T."/>
            <person name="Ambrose B.A."/>
            <person name="Ashton N.W."/>
            <person name="Axtell M.J."/>
            <person name="Barker E."/>
            <person name="Barker M.S."/>
            <person name="Bennetzen J.L."/>
            <person name="Bonawitz N.D."/>
            <person name="Chapple C."/>
            <person name="Cheng C."/>
            <person name="Correa L.G."/>
            <person name="Dacre M."/>
            <person name="DeBarry J."/>
            <person name="Dreyer I."/>
            <person name="Elias M."/>
            <person name="Engstrom E.M."/>
            <person name="Estelle M."/>
            <person name="Feng L."/>
            <person name="Finet C."/>
            <person name="Floyd S.K."/>
            <person name="Frommer W.B."/>
            <person name="Fujita T."/>
            <person name="Gramzow L."/>
            <person name="Gutensohn M."/>
            <person name="Harholt J."/>
            <person name="Hattori M."/>
            <person name="Heyl A."/>
            <person name="Hirai T."/>
            <person name="Hiwatashi Y."/>
            <person name="Ishikawa M."/>
            <person name="Iwata M."/>
            <person name="Karol K.G."/>
            <person name="Koehler B."/>
            <person name="Kolukisaoglu U."/>
            <person name="Kubo M."/>
            <person name="Kurata T."/>
            <person name="Lalonde S."/>
            <person name="Li K."/>
            <person name="Li Y."/>
            <person name="Litt A."/>
            <person name="Lyons E."/>
            <person name="Manning G."/>
            <person name="Maruyama T."/>
            <person name="Michael T.P."/>
            <person name="Mikami K."/>
            <person name="Miyazaki S."/>
            <person name="Morinaga S."/>
            <person name="Murata T."/>
            <person name="Mueller-Roeber B."/>
            <person name="Nelson D.R."/>
            <person name="Obara M."/>
            <person name="Oguri Y."/>
            <person name="Olmstead R.G."/>
            <person name="Onodera N."/>
            <person name="Petersen B.L."/>
            <person name="Pils B."/>
            <person name="Prigge M."/>
            <person name="Rensing S.A."/>
            <person name="Riano-Pachon D.M."/>
            <person name="Roberts A.W."/>
            <person name="Sato Y."/>
            <person name="Scheller H.V."/>
            <person name="Schulz B."/>
            <person name="Schulz C."/>
            <person name="Shakirov E.V."/>
            <person name="Shibagaki N."/>
            <person name="Shinohara N."/>
            <person name="Shippen D.E."/>
            <person name="Soerensen I."/>
            <person name="Sotooka R."/>
            <person name="Sugimoto N."/>
            <person name="Sugita M."/>
            <person name="Sumikawa N."/>
            <person name="Tanurdzic M."/>
            <person name="Theissen G."/>
            <person name="Ulvskov P."/>
            <person name="Wakazuki S."/>
            <person name="Weng J.K."/>
            <person name="Willats W.W."/>
            <person name="Wipf D."/>
            <person name="Wolf P.G."/>
            <person name="Yang L."/>
            <person name="Zimmer A.D."/>
            <person name="Zhu Q."/>
            <person name="Mitros T."/>
            <person name="Hellsten U."/>
            <person name="Loque D."/>
            <person name="Otillar R."/>
            <person name="Salamov A."/>
            <person name="Schmutz J."/>
            <person name="Shapiro H."/>
            <person name="Lindquist E."/>
            <person name="Lucas S."/>
            <person name="Rokhsar D."/>
            <person name="Grigoriev I.V."/>
        </authorList>
    </citation>
    <scope>NUCLEOTIDE SEQUENCE [LARGE SCALE GENOMIC DNA]</scope>
</reference>
<evidence type="ECO:0000313" key="2">
    <source>
        <dbReference type="EMBL" id="EFJ09605.1"/>
    </source>
</evidence>
<evidence type="ECO:0000256" key="1">
    <source>
        <dbReference type="SAM" id="MobiDB-lite"/>
    </source>
</evidence>
<feature type="region of interest" description="Disordered" evidence="1">
    <location>
        <begin position="83"/>
        <end position="133"/>
    </location>
</feature>
<dbReference type="InParanoid" id="D8T196"/>
<evidence type="ECO:0000313" key="3">
    <source>
        <dbReference type="Proteomes" id="UP000001514"/>
    </source>
</evidence>
<name>D8T196_SELML</name>
<proteinExistence type="predicted"/>
<dbReference type="KEGG" id="smo:SELMODRAFT_447650"/>
<accession>D8T196</accession>
<dbReference type="Proteomes" id="UP000001514">
    <property type="component" value="Unassembled WGS sequence"/>
</dbReference>
<dbReference type="EMBL" id="GL377661">
    <property type="protein sequence ID" value="EFJ09605.1"/>
    <property type="molecule type" value="Genomic_DNA"/>
</dbReference>
<dbReference type="AlphaFoldDB" id="D8T196"/>
<gene>
    <name evidence="2" type="ORF">SELMODRAFT_447650</name>
</gene>
<dbReference type="HOGENOM" id="CLU_559480_0_0_1"/>
<keyword evidence="3" id="KW-1185">Reference proteome</keyword>
<dbReference type="Gramene" id="EFJ09605">
    <property type="protein sequence ID" value="EFJ09605"/>
    <property type="gene ID" value="SELMODRAFT_447650"/>
</dbReference>
<feature type="region of interest" description="Disordered" evidence="1">
    <location>
        <begin position="1"/>
        <end position="33"/>
    </location>
</feature>